<dbReference type="SUPFAM" id="SSF47954">
    <property type="entry name" value="Cyclin-like"/>
    <property type="match status" value="2"/>
</dbReference>
<dbReference type="GO" id="GO:0006357">
    <property type="term" value="P:regulation of transcription by RNA polymerase II"/>
    <property type="evidence" value="ECO:0007669"/>
    <property type="project" value="InterPro"/>
</dbReference>
<dbReference type="InterPro" id="IPR043198">
    <property type="entry name" value="Cyclin/Ssn8"/>
</dbReference>
<reference evidence="1" key="1">
    <citation type="journal article" date="2020" name="Stud. Mycol.">
        <title>101 Dothideomycetes genomes: a test case for predicting lifestyles and emergence of pathogens.</title>
        <authorList>
            <person name="Haridas S."/>
            <person name="Albert R."/>
            <person name="Binder M."/>
            <person name="Bloem J."/>
            <person name="Labutti K."/>
            <person name="Salamov A."/>
            <person name="Andreopoulos B."/>
            <person name="Baker S."/>
            <person name="Barry K."/>
            <person name="Bills G."/>
            <person name="Bluhm B."/>
            <person name="Cannon C."/>
            <person name="Castanera R."/>
            <person name="Culley D."/>
            <person name="Daum C."/>
            <person name="Ezra D."/>
            <person name="Gonzalez J."/>
            <person name="Henrissat B."/>
            <person name="Kuo A."/>
            <person name="Liang C."/>
            <person name="Lipzen A."/>
            <person name="Lutzoni F."/>
            <person name="Magnuson J."/>
            <person name="Mondo S."/>
            <person name="Nolan M."/>
            <person name="Ohm R."/>
            <person name="Pangilinan J."/>
            <person name="Park H.-J."/>
            <person name="Ramirez L."/>
            <person name="Alfaro M."/>
            <person name="Sun H."/>
            <person name="Tritt A."/>
            <person name="Yoshinaga Y."/>
            <person name="Zwiers L.-H."/>
            <person name="Turgeon B."/>
            <person name="Goodwin S."/>
            <person name="Spatafora J."/>
            <person name="Crous P."/>
            <person name="Grigoriev I."/>
        </authorList>
    </citation>
    <scope>NUCLEOTIDE SEQUENCE</scope>
    <source>
        <strain evidence="1">CBS 116435</strain>
    </source>
</reference>
<protein>
    <submittedName>
        <fullName evidence="1">Cyclin-L2</fullName>
    </submittedName>
</protein>
<dbReference type="Gene3D" id="1.10.472.10">
    <property type="entry name" value="Cyclin-like"/>
    <property type="match status" value="2"/>
</dbReference>
<dbReference type="InterPro" id="IPR036915">
    <property type="entry name" value="Cyclin-like_sf"/>
</dbReference>
<gene>
    <name evidence="1" type="ORF">K431DRAFT_317994</name>
</gene>
<organism evidence="1 2">
    <name type="scientific">Polychaeton citri CBS 116435</name>
    <dbReference type="NCBI Taxonomy" id="1314669"/>
    <lineage>
        <taxon>Eukaryota</taxon>
        <taxon>Fungi</taxon>
        <taxon>Dikarya</taxon>
        <taxon>Ascomycota</taxon>
        <taxon>Pezizomycotina</taxon>
        <taxon>Dothideomycetes</taxon>
        <taxon>Dothideomycetidae</taxon>
        <taxon>Capnodiales</taxon>
        <taxon>Capnodiaceae</taxon>
        <taxon>Polychaeton</taxon>
    </lineage>
</organism>
<dbReference type="PANTHER" id="PTHR10026">
    <property type="entry name" value="CYCLIN"/>
    <property type="match status" value="1"/>
</dbReference>
<dbReference type="AlphaFoldDB" id="A0A9P4QHQ3"/>
<dbReference type="OrthoDB" id="10264655at2759"/>
<comment type="caution">
    <text evidence="1">The sequence shown here is derived from an EMBL/GenBank/DDBJ whole genome shotgun (WGS) entry which is preliminary data.</text>
</comment>
<dbReference type="GO" id="GO:0016538">
    <property type="term" value="F:cyclin-dependent protein serine/threonine kinase regulator activity"/>
    <property type="evidence" value="ECO:0007669"/>
    <property type="project" value="InterPro"/>
</dbReference>
<name>A0A9P4QHQ3_9PEZI</name>
<keyword evidence="2" id="KW-1185">Reference proteome</keyword>
<proteinExistence type="predicted"/>
<dbReference type="EMBL" id="MU003769">
    <property type="protein sequence ID" value="KAF2725091.1"/>
    <property type="molecule type" value="Genomic_DNA"/>
</dbReference>
<accession>A0A9P4QHQ3</accession>
<evidence type="ECO:0000313" key="2">
    <source>
        <dbReference type="Proteomes" id="UP000799441"/>
    </source>
</evidence>
<sequence>MISDCSHLANPLASPGQLETSASQIDGLPQDLEDVVRYQTFRLTQVAGILLRLPQEIIAQSIVILQRFLIGTSEGSLLQHDAIDIAAAALFLTAKPSATPVSSRSVLTVCECLLATGVTFDSSMVDIGALDLEWYMSEGTYEARRSRLYALEAAILRKLGFRTHCALPHALCINYLQTMDAFRTTEGPSLAVRAFKYLNTALLSPQLLYLTHQPPVLATASIYLAAKEVGAKLPEVEWWEVFDVDREELGFLVVALQSVENFAAARKDQWNGRKVPLTADELQSMAEDRQTDHFA</sequence>
<evidence type="ECO:0000313" key="1">
    <source>
        <dbReference type="EMBL" id="KAF2725091.1"/>
    </source>
</evidence>
<dbReference type="Proteomes" id="UP000799441">
    <property type="component" value="Unassembled WGS sequence"/>
</dbReference>